<dbReference type="eggNOG" id="COG0191">
    <property type="taxonomic scope" value="Bacteria"/>
</dbReference>
<dbReference type="Pfam" id="PF01116">
    <property type="entry name" value="F_bP_aldolase"/>
    <property type="match status" value="1"/>
</dbReference>
<dbReference type="RefSeq" id="WP_014450363.1">
    <property type="nucleotide sequence ID" value="NC_017094.1"/>
</dbReference>
<dbReference type="Proteomes" id="UP000007382">
    <property type="component" value="Chromosome"/>
</dbReference>
<dbReference type="STRING" id="1162668.LFE_2207"/>
<dbReference type="PANTHER" id="PTHR30304:SF0">
    <property type="entry name" value="D-TAGATOSE-1,6-BISPHOSPHATE ALDOLASE SUBUNIT GATY-RELATED"/>
    <property type="match status" value="1"/>
</dbReference>
<dbReference type="SUPFAM" id="SSF51569">
    <property type="entry name" value="Aldolase"/>
    <property type="match status" value="1"/>
</dbReference>
<dbReference type="AlphaFoldDB" id="I0IRI1"/>
<dbReference type="GO" id="GO:0008270">
    <property type="term" value="F:zinc ion binding"/>
    <property type="evidence" value="ECO:0007669"/>
    <property type="project" value="InterPro"/>
</dbReference>
<dbReference type="GO" id="GO:0005975">
    <property type="term" value="P:carbohydrate metabolic process"/>
    <property type="evidence" value="ECO:0007669"/>
    <property type="project" value="InterPro"/>
</dbReference>
<evidence type="ECO:0000313" key="1">
    <source>
        <dbReference type="EMBL" id="BAM07880.1"/>
    </source>
</evidence>
<dbReference type="EMBL" id="AP012342">
    <property type="protein sequence ID" value="BAM07880.1"/>
    <property type="molecule type" value="Genomic_DNA"/>
</dbReference>
<dbReference type="InterPro" id="IPR013785">
    <property type="entry name" value="Aldolase_TIM"/>
</dbReference>
<dbReference type="InterPro" id="IPR050246">
    <property type="entry name" value="Class_II_FBP_aldolase"/>
</dbReference>
<dbReference type="GO" id="GO:0016832">
    <property type="term" value="F:aldehyde-lyase activity"/>
    <property type="evidence" value="ECO:0007669"/>
    <property type="project" value="InterPro"/>
</dbReference>
<evidence type="ECO:0000313" key="2">
    <source>
        <dbReference type="Proteomes" id="UP000007382"/>
    </source>
</evidence>
<dbReference type="KEGG" id="lfc:LFE_2207"/>
<dbReference type="PATRIC" id="fig|1162668.3.peg.2612"/>
<sequence length="462" mass="50716">MSTGESLAAWQKSLSSVCLFNGSLPQITDLATFRKQFLPGVVSDLLFHESQEARKSAFDVIRAALLKQRGYSASIEPLYRAFARGEESGFTVPAINIRGLTFETARTVFRAMKRINGGPVIFELAKSEIGYSYQRPREYAGLIMAAAVSEEISGPVFIQGDHYQANAKKFKSDPQSEIAELKGLILESLEAGYGNIDLDASTLVTLEPDSLIEQQRENGRVTALLADVIRRTPHSKMGGMEIPVSIGGEIGEVGKENSSPEELAAFMTVFEEERKRLCTPGPGISKISVQTGTSHGGVPNADGSIAEVALDFGTLEKLSALARKNYQMGGAVQHGASTLPESLFDRFPKVGTLEIHLATGFQNLILDHPLFPKDLTQKMHEHLKEHFKSEWKSGETEAQFLYKNRKRVFGPFKKELSSLPPSILSGIMKDLEERFVVIFEKLGLQGTAPLLTRHFPSEGNSP</sequence>
<organism evidence="1 2">
    <name type="scientific">Leptospirillum ferrooxidans (strain C2-3)</name>
    <dbReference type="NCBI Taxonomy" id="1162668"/>
    <lineage>
        <taxon>Bacteria</taxon>
        <taxon>Pseudomonadati</taxon>
        <taxon>Nitrospirota</taxon>
        <taxon>Nitrospiria</taxon>
        <taxon>Nitrospirales</taxon>
        <taxon>Nitrospiraceae</taxon>
        <taxon>Leptospirillum</taxon>
    </lineage>
</organism>
<gene>
    <name evidence="1" type="ordered locus">LFE_2207</name>
</gene>
<keyword evidence="2" id="KW-1185">Reference proteome</keyword>
<dbReference type="Gene3D" id="3.20.20.70">
    <property type="entry name" value="Aldolase class I"/>
    <property type="match status" value="1"/>
</dbReference>
<protein>
    <submittedName>
        <fullName evidence="1">Putative aldolase</fullName>
    </submittedName>
</protein>
<name>I0IRI1_LEPFC</name>
<accession>I0IRI1</accession>
<dbReference type="HOGENOM" id="CLU_612405_0_0_0"/>
<dbReference type="InterPro" id="IPR000771">
    <property type="entry name" value="FBA_II"/>
</dbReference>
<dbReference type="OrthoDB" id="9803995at2"/>
<proteinExistence type="predicted"/>
<dbReference type="PANTHER" id="PTHR30304">
    <property type="entry name" value="D-TAGATOSE-1,6-BISPHOSPHATE ALDOLASE"/>
    <property type="match status" value="1"/>
</dbReference>
<reference evidence="1 2" key="1">
    <citation type="journal article" date="2012" name="J. Bacteriol.">
        <title>Complete Genome Sequence of Leptospirillum ferrooxidans Strain C2-3, Isolated from a Fresh Volcanic Ash Deposit on the Island of Miyake, Japan.</title>
        <authorList>
            <person name="Fujimura R."/>
            <person name="Sato Y."/>
            <person name="Nishizawa T."/>
            <person name="Oshima K."/>
            <person name="Kim S.-W."/>
            <person name="Hattori M."/>
            <person name="Kamijo T."/>
            <person name="Ohta H."/>
        </authorList>
    </citation>
    <scope>NUCLEOTIDE SEQUENCE [LARGE SCALE GENOMIC DNA]</scope>
    <source>
        <strain evidence="1 2">C2-3</strain>
    </source>
</reference>
<reference evidence="2" key="2">
    <citation type="submission" date="2012-03" db="EMBL/GenBank/DDBJ databases">
        <title>The complete genome sequence of the pioneer microbe on fresh volcanic deposit, Leptospirillum ferrooxidans strain C2-3.</title>
        <authorList>
            <person name="Fujimura R."/>
            <person name="Sato Y."/>
            <person name="Nishizawa T."/>
            <person name="Nanba K."/>
            <person name="Oshima K."/>
            <person name="Hattori M."/>
            <person name="Kamijo T."/>
            <person name="Ohta H."/>
        </authorList>
    </citation>
    <scope>NUCLEOTIDE SEQUENCE [LARGE SCALE GENOMIC DNA]</scope>
    <source>
        <strain evidence="2">C2-3</strain>
    </source>
</reference>